<evidence type="ECO:0000259" key="6">
    <source>
        <dbReference type="PROSITE" id="PS50011"/>
    </source>
</evidence>
<dbReference type="GO" id="GO:0004674">
    <property type="term" value="F:protein serine/threonine kinase activity"/>
    <property type="evidence" value="ECO:0007669"/>
    <property type="project" value="UniProtKB-KW"/>
</dbReference>
<dbReference type="AlphaFoldDB" id="A0A7J6USB5"/>
<evidence type="ECO:0000256" key="4">
    <source>
        <dbReference type="ARBA" id="ARBA00022777"/>
    </source>
</evidence>
<evidence type="ECO:0000256" key="1">
    <source>
        <dbReference type="ARBA" id="ARBA00022527"/>
    </source>
</evidence>
<dbReference type="SUPFAM" id="SSF56112">
    <property type="entry name" value="Protein kinase-like (PK-like)"/>
    <property type="match status" value="1"/>
</dbReference>
<sequence length="91" mass="10111">MIVLGLGIWCLWRKRSLKGDQSEKDDFELPIYDIVTITNATNNFSEKDKLGEGGFGPVYKGKLEGGQEIAVKRLSKNSIQGINEACMDAME</sequence>
<dbReference type="PANTHER" id="PTHR27002:SF616">
    <property type="entry name" value="RECEPTOR-LIKE SERINE_THREONINE-PROTEIN KINASE"/>
    <property type="match status" value="1"/>
</dbReference>
<keyword evidence="1" id="KW-0723">Serine/threonine-protein kinase</keyword>
<dbReference type="GO" id="GO:0005886">
    <property type="term" value="C:plasma membrane"/>
    <property type="evidence" value="ECO:0007669"/>
    <property type="project" value="TreeGrafter"/>
</dbReference>
<dbReference type="Gene3D" id="3.30.200.20">
    <property type="entry name" value="Phosphorylase Kinase, domain 1"/>
    <property type="match status" value="1"/>
</dbReference>
<comment type="caution">
    <text evidence="7">The sequence shown here is derived from an EMBL/GenBank/DDBJ whole genome shotgun (WGS) entry which is preliminary data.</text>
</comment>
<dbReference type="OrthoDB" id="1938319at2759"/>
<dbReference type="GO" id="GO:0005524">
    <property type="term" value="F:ATP binding"/>
    <property type="evidence" value="ECO:0007669"/>
    <property type="project" value="UniProtKB-KW"/>
</dbReference>
<reference evidence="7 8" key="1">
    <citation type="submission" date="2020-06" db="EMBL/GenBank/DDBJ databases">
        <title>Transcriptomic and genomic resources for Thalictrum thalictroides and T. hernandezii: Facilitating candidate gene discovery in an emerging model plant lineage.</title>
        <authorList>
            <person name="Arias T."/>
            <person name="Riano-Pachon D.M."/>
            <person name="Di Stilio V.S."/>
        </authorList>
    </citation>
    <scope>NUCLEOTIDE SEQUENCE [LARGE SCALE GENOMIC DNA]</scope>
    <source>
        <strain evidence="8">cv. WT478/WT964</strain>
        <tissue evidence="7">Leaves</tissue>
    </source>
</reference>
<evidence type="ECO:0000256" key="3">
    <source>
        <dbReference type="ARBA" id="ARBA00022741"/>
    </source>
</evidence>
<dbReference type="PANTHER" id="PTHR27002">
    <property type="entry name" value="RECEPTOR-LIKE SERINE/THREONINE-PROTEIN KINASE SD1-8"/>
    <property type="match status" value="1"/>
</dbReference>
<keyword evidence="3" id="KW-0547">Nucleotide-binding</keyword>
<gene>
    <name evidence="7" type="ORF">FRX31_035072</name>
</gene>
<organism evidence="7 8">
    <name type="scientific">Thalictrum thalictroides</name>
    <name type="common">Rue-anemone</name>
    <name type="synonym">Anemone thalictroides</name>
    <dbReference type="NCBI Taxonomy" id="46969"/>
    <lineage>
        <taxon>Eukaryota</taxon>
        <taxon>Viridiplantae</taxon>
        <taxon>Streptophyta</taxon>
        <taxon>Embryophyta</taxon>
        <taxon>Tracheophyta</taxon>
        <taxon>Spermatophyta</taxon>
        <taxon>Magnoliopsida</taxon>
        <taxon>Ranunculales</taxon>
        <taxon>Ranunculaceae</taxon>
        <taxon>Thalictroideae</taxon>
        <taxon>Thalictrum</taxon>
    </lineage>
</organism>
<feature type="domain" description="Protein kinase" evidence="6">
    <location>
        <begin position="44"/>
        <end position="91"/>
    </location>
</feature>
<keyword evidence="7" id="KW-0675">Receptor</keyword>
<evidence type="ECO:0000256" key="5">
    <source>
        <dbReference type="ARBA" id="ARBA00022840"/>
    </source>
</evidence>
<dbReference type="Proteomes" id="UP000554482">
    <property type="component" value="Unassembled WGS sequence"/>
</dbReference>
<evidence type="ECO:0000313" key="7">
    <source>
        <dbReference type="EMBL" id="KAF5175341.1"/>
    </source>
</evidence>
<evidence type="ECO:0000313" key="8">
    <source>
        <dbReference type="Proteomes" id="UP000554482"/>
    </source>
</evidence>
<dbReference type="PROSITE" id="PS50011">
    <property type="entry name" value="PROTEIN_KINASE_DOM"/>
    <property type="match status" value="1"/>
</dbReference>
<accession>A0A7J6USB5</accession>
<proteinExistence type="predicted"/>
<keyword evidence="2" id="KW-0808">Transferase</keyword>
<name>A0A7J6USB5_THATH</name>
<dbReference type="EMBL" id="JABWDY010044204">
    <property type="protein sequence ID" value="KAF5175341.1"/>
    <property type="molecule type" value="Genomic_DNA"/>
</dbReference>
<dbReference type="InterPro" id="IPR011009">
    <property type="entry name" value="Kinase-like_dom_sf"/>
</dbReference>
<evidence type="ECO:0000256" key="2">
    <source>
        <dbReference type="ARBA" id="ARBA00022679"/>
    </source>
</evidence>
<keyword evidence="5" id="KW-0067">ATP-binding</keyword>
<dbReference type="InterPro" id="IPR000719">
    <property type="entry name" value="Prot_kinase_dom"/>
</dbReference>
<keyword evidence="4 7" id="KW-0418">Kinase</keyword>
<protein>
    <submittedName>
        <fullName evidence="7">S-receptor-like serine/threonine-protein kinase</fullName>
    </submittedName>
</protein>
<keyword evidence="8" id="KW-1185">Reference proteome</keyword>